<evidence type="ECO:0000313" key="14">
    <source>
        <dbReference type="EMBL" id="MDZ5598509.1"/>
    </source>
</evidence>
<accession>A0AAW9JJD6</accession>
<dbReference type="NCBIfam" id="TIGR02644">
    <property type="entry name" value="Y_phosphoryl"/>
    <property type="match status" value="1"/>
</dbReference>
<comment type="subunit">
    <text evidence="5">Homodimer.</text>
</comment>
<dbReference type="GO" id="GO:0046872">
    <property type="term" value="F:metal ion binding"/>
    <property type="evidence" value="ECO:0007669"/>
    <property type="project" value="UniProtKB-KW"/>
</dbReference>
<evidence type="ECO:0000256" key="5">
    <source>
        <dbReference type="ARBA" id="ARBA00011738"/>
    </source>
</evidence>
<dbReference type="PANTHER" id="PTHR10515">
    <property type="entry name" value="THYMIDINE PHOSPHORYLASE"/>
    <property type="match status" value="1"/>
</dbReference>
<dbReference type="PIRSF" id="PIRSF000478">
    <property type="entry name" value="TP_PyNP"/>
    <property type="match status" value="1"/>
</dbReference>
<reference evidence="14" key="1">
    <citation type="submission" date="2023-12" db="EMBL/GenBank/DDBJ databases">
        <title>Molecular genomic analyses of Enterococcus cecorum from sepsis oubreaks in broilers.</title>
        <authorList>
            <person name="Rhoads D."/>
            <person name="Alrubaye A."/>
        </authorList>
    </citation>
    <scope>NUCLEOTIDE SEQUENCE</scope>
    <source>
        <strain evidence="14">1755</strain>
    </source>
</reference>
<evidence type="ECO:0000256" key="10">
    <source>
        <dbReference type="ARBA" id="ARBA00022723"/>
    </source>
</evidence>
<comment type="catalytic activity">
    <reaction evidence="11">
        <text>uridine + phosphate = alpha-D-ribose 1-phosphate + uracil</text>
        <dbReference type="Rhea" id="RHEA:24388"/>
        <dbReference type="ChEBI" id="CHEBI:16704"/>
        <dbReference type="ChEBI" id="CHEBI:17568"/>
        <dbReference type="ChEBI" id="CHEBI:43474"/>
        <dbReference type="ChEBI" id="CHEBI:57720"/>
        <dbReference type="EC" id="2.4.2.2"/>
    </reaction>
</comment>
<dbReference type="FunFam" id="1.20.970.10:FF:000002">
    <property type="entry name" value="Pyrimidine-nucleoside phosphorylase"/>
    <property type="match status" value="1"/>
</dbReference>
<comment type="caution">
    <text evidence="14">The sequence shown here is derived from an EMBL/GenBank/DDBJ whole genome shotgun (WGS) entry which is preliminary data.</text>
</comment>
<dbReference type="Pfam" id="PF00591">
    <property type="entry name" value="Glycos_transf_3"/>
    <property type="match status" value="1"/>
</dbReference>
<dbReference type="Pfam" id="PF02885">
    <property type="entry name" value="Glycos_trans_3N"/>
    <property type="match status" value="1"/>
</dbReference>
<evidence type="ECO:0000259" key="13">
    <source>
        <dbReference type="SMART" id="SM00941"/>
    </source>
</evidence>
<evidence type="ECO:0000256" key="12">
    <source>
        <dbReference type="ARBA" id="ARBA00048525"/>
    </source>
</evidence>
<comment type="similarity">
    <text evidence="4">Belongs to the thymidine/pyrimidine-nucleoside phosphorylase family.</text>
</comment>
<dbReference type="SUPFAM" id="SSF47648">
    <property type="entry name" value="Nucleoside phosphorylase/phosphoribosyltransferase N-terminal domain"/>
    <property type="match status" value="1"/>
</dbReference>
<dbReference type="GO" id="GO:0005829">
    <property type="term" value="C:cytosol"/>
    <property type="evidence" value="ECO:0007669"/>
    <property type="project" value="TreeGrafter"/>
</dbReference>
<gene>
    <name evidence="14" type="ORF">U1294_09790</name>
</gene>
<comment type="catalytic activity">
    <reaction evidence="1">
        <text>2'-deoxyuridine + phosphate = 2-deoxy-alpha-D-ribose 1-phosphate + uracil</text>
        <dbReference type="Rhea" id="RHEA:22824"/>
        <dbReference type="ChEBI" id="CHEBI:16450"/>
        <dbReference type="ChEBI" id="CHEBI:17568"/>
        <dbReference type="ChEBI" id="CHEBI:43474"/>
        <dbReference type="ChEBI" id="CHEBI:57259"/>
        <dbReference type="EC" id="2.4.2.2"/>
    </reaction>
</comment>
<dbReference type="InterPro" id="IPR000053">
    <property type="entry name" value="Thymidine/pyrmidine_PPase"/>
</dbReference>
<dbReference type="Gene3D" id="3.90.1170.30">
    <property type="entry name" value="Pyrimidine nucleoside phosphorylase-like, C-terminal domain"/>
    <property type="match status" value="1"/>
</dbReference>
<evidence type="ECO:0000256" key="11">
    <source>
        <dbReference type="ARBA" id="ARBA00048453"/>
    </source>
</evidence>
<dbReference type="GO" id="GO:0004645">
    <property type="term" value="F:1,4-alpha-oligoglucan phosphorylase activity"/>
    <property type="evidence" value="ECO:0007669"/>
    <property type="project" value="InterPro"/>
</dbReference>
<dbReference type="InterPro" id="IPR017459">
    <property type="entry name" value="Glycosyl_Trfase_fam3_N_dom"/>
</dbReference>
<keyword evidence="9 14" id="KW-0808">Transferase</keyword>
<dbReference type="GO" id="GO:0006213">
    <property type="term" value="P:pyrimidine nucleoside metabolic process"/>
    <property type="evidence" value="ECO:0007669"/>
    <property type="project" value="InterPro"/>
</dbReference>
<dbReference type="PROSITE" id="PS00647">
    <property type="entry name" value="THYMID_PHOSPHORYLASE"/>
    <property type="match status" value="1"/>
</dbReference>
<sequence length="435" mass="46438">MRMVDLIAKKRDGQSLSKEEIEWIVTGYTNGEIPDYQMSALTMAIFYQDMTDQEITDLTLAMANSGDVVNLENIEGIKVDKHSTGGVGDTTTLVLAPLVASVGVPVAKMSGRGLGYTGGTLDKLEAIPGFQIELSEDKFVELVNESKVAVIGQSGNLAPADKKLYALRDVTATVDSIPLIASSIMSKKIAAGADAIVLDVTTGDGAFMKNLEDAKRLASTMVQIGKLANRQTMAVISDMSQPLGEAIGNSLEVVEAIETLQGKGPKDLEEMCYVLGSQMVVLAKKADTLEQAREMLEEALHSGKAFAKFKEMVANQGGDVSVIDHPEKLLTAKYEIGLPAKQSGVITKLVANELGIAAMMLGAGRKTKEDTIDFAVGLKLRKKVGEAIQEGESVLTIYANQPAEEIQDVVALLYQNIEIGPSGQEPPLIHGIITE</sequence>
<dbReference type="InterPro" id="IPR035902">
    <property type="entry name" value="Nuc_phospho_transferase"/>
</dbReference>
<dbReference type="InterPro" id="IPR036320">
    <property type="entry name" value="Glycosyl_Trfase_fam3_N_dom_sf"/>
</dbReference>
<dbReference type="Gene3D" id="3.40.1030.10">
    <property type="entry name" value="Nucleoside phosphorylase/phosphoribosyltransferase catalytic domain"/>
    <property type="match status" value="1"/>
</dbReference>
<dbReference type="Pfam" id="PF07831">
    <property type="entry name" value="PYNP_C"/>
    <property type="match status" value="1"/>
</dbReference>
<evidence type="ECO:0000256" key="3">
    <source>
        <dbReference type="ARBA" id="ARBA00003877"/>
    </source>
</evidence>
<dbReference type="InterPro" id="IPR036566">
    <property type="entry name" value="PYNP-like_C_sf"/>
</dbReference>
<comment type="function">
    <text evidence="3">Catalyzes phosphorolysis of the pyrimidine nucleosides uridine, thymidine and 2'-deoxyuridine with the formation of the corresponding pyrimidine base and ribose-1-phosphate.</text>
</comment>
<keyword evidence="8 14" id="KW-0328">Glycosyltransferase</keyword>
<name>A0AAW9JJD6_9ENTE</name>
<dbReference type="SMART" id="SM00941">
    <property type="entry name" value="PYNP_C"/>
    <property type="match status" value="1"/>
</dbReference>
<dbReference type="InterPro" id="IPR013102">
    <property type="entry name" value="PYNP_C"/>
</dbReference>
<dbReference type="Gene3D" id="1.20.970.10">
    <property type="entry name" value="Transferase, Pyrimidine Nucleoside Phosphorylase, Chain C"/>
    <property type="match status" value="1"/>
</dbReference>
<evidence type="ECO:0000256" key="2">
    <source>
        <dbReference type="ARBA" id="ARBA00001958"/>
    </source>
</evidence>
<evidence type="ECO:0000256" key="4">
    <source>
        <dbReference type="ARBA" id="ARBA00006915"/>
    </source>
</evidence>
<dbReference type="SUPFAM" id="SSF54680">
    <property type="entry name" value="Pyrimidine nucleoside phosphorylase C-terminal domain"/>
    <property type="match status" value="1"/>
</dbReference>
<evidence type="ECO:0000256" key="9">
    <source>
        <dbReference type="ARBA" id="ARBA00022679"/>
    </source>
</evidence>
<evidence type="ECO:0000256" key="7">
    <source>
        <dbReference type="ARBA" id="ARBA00014680"/>
    </source>
</evidence>
<evidence type="ECO:0000256" key="6">
    <source>
        <dbReference type="ARBA" id="ARBA00011889"/>
    </source>
</evidence>
<dbReference type="FunFam" id="3.40.1030.10:FF:000003">
    <property type="entry name" value="Pyrimidine-nucleoside phosphorylase"/>
    <property type="match status" value="1"/>
</dbReference>
<protein>
    <recommendedName>
        <fullName evidence="7">Pyrimidine-nucleoside phosphorylase</fullName>
        <ecNumber evidence="6">2.4.2.2</ecNumber>
    </recommendedName>
</protein>
<dbReference type="NCBIfam" id="NF004747">
    <property type="entry name" value="PRK06078.1"/>
    <property type="match status" value="1"/>
</dbReference>
<dbReference type="EMBL" id="JAXOGL010000018">
    <property type="protein sequence ID" value="MDZ5598509.1"/>
    <property type="molecule type" value="Genomic_DNA"/>
</dbReference>
<dbReference type="Proteomes" id="UP001290582">
    <property type="component" value="Unassembled WGS sequence"/>
</dbReference>
<comment type="catalytic activity">
    <reaction evidence="12">
        <text>thymidine + phosphate = 2-deoxy-alpha-D-ribose 1-phosphate + thymine</text>
        <dbReference type="Rhea" id="RHEA:16037"/>
        <dbReference type="ChEBI" id="CHEBI:17748"/>
        <dbReference type="ChEBI" id="CHEBI:17821"/>
        <dbReference type="ChEBI" id="CHEBI:43474"/>
        <dbReference type="ChEBI" id="CHEBI:57259"/>
        <dbReference type="EC" id="2.4.2.2"/>
    </reaction>
</comment>
<dbReference type="InterPro" id="IPR000312">
    <property type="entry name" value="Glycosyl_Trfase_fam3"/>
</dbReference>
<dbReference type="SUPFAM" id="SSF52418">
    <property type="entry name" value="Nucleoside phosphorylase/phosphoribosyltransferase catalytic domain"/>
    <property type="match status" value="1"/>
</dbReference>
<dbReference type="RefSeq" id="WP_171310180.1">
    <property type="nucleotide sequence ID" value="NZ_JAKYKJ010000008.1"/>
</dbReference>
<dbReference type="NCBIfam" id="NF004490">
    <property type="entry name" value="PRK05820.1"/>
    <property type="match status" value="1"/>
</dbReference>
<keyword evidence="10" id="KW-0479">Metal-binding</keyword>
<comment type="cofactor">
    <cofactor evidence="2">
        <name>K(+)</name>
        <dbReference type="ChEBI" id="CHEBI:29103"/>
    </cofactor>
</comment>
<evidence type="ECO:0000256" key="1">
    <source>
        <dbReference type="ARBA" id="ARBA00001066"/>
    </source>
</evidence>
<dbReference type="EC" id="2.4.2.2" evidence="6"/>
<dbReference type="GO" id="GO:0009032">
    <property type="term" value="F:thymidine phosphorylase activity"/>
    <property type="evidence" value="ECO:0007669"/>
    <property type="project" value="TreeGrafter"/>
</dbReference>
<evidence type="ECO:0000256" key="8">
    <source>
        <dbReference type="ARBA" id="ARBA00022676"/>
    </source>
</evidence>
<dbReference type="PANTHER" id="PTHR10515:SF0">
    <property type="entry name" value="THYMIDINE PHOSPHORYLASE"/>
    <property type="match status" value="1"/>
</dbReference>
<organism evidence="14 15">
    <name type="scientific">Enterococcus cecorum</name>
    <dbReference type="NCBI Taxonomy" id="44008"/>
    <lineage>
        <taxon>Bacteria</taxon>
        <taxon>Bacillati</taxon>
        <taxon>Bacillota</taxon>
        <taxon>Bacilli</taxon>
        <taxon>Lactobacillales</taxon>
        <taxon>Enterococcaceae</taxon>
        <taxon>Enterococcus</taxon>
    </lineage>
</organism>
<dbReference type="InterPro" id="IPR017872">
    <property type="entry name" value="Pyrmidine_PPase_CS"/>
</dbReference>
<evidence type="ECO:0000313" key="15">
    <source>
        <dbReference type="Proteomes" id="UP001290582"/>
    </source>
</evidence>
<dbReference type="AlphaFoldDB" id="A0AAW9JJD6"/>
<proteinExistence type="inferred from homology"/>
<dbReference type="GO" id="GO:0006206">
    <property type="term" value="P:pyrimidine nucleobase metabolic process"/>
    <property type="evidence" value="ECO:0007669"/>
    <property type="project" value="InterPro"/>
</dbReference>
<dbReference type="InterPro" id="IPR018090">
    <property type="entry name" value="Pyrmidine_PPas_bac/euk"/>
</dbReference>
<feature type="domain" description="Pyrimidine nucleoside phosphorylase C-terminal" evidence="13">
    <location>
        <begin position="345"/>
        <end position="420"/>
    </location>
</feature>